<organism evidence="1 2">
    <name type="scientific">Phialemonium thermophilum</name>
    <dbReference type="NCBI Taxonomy" id="223376"/>
    <lineage>
        <taxon>Eukaryota</taxon>
        <taxon>Fungi</taxon>
        <taxon>Dikarya</taxon>
        <taxon>Ascomycota</taxon>
        <taxon>Pezizomycotina</taxon>
        <taxon>Sordariomycetes</taxon>
        <taxon>Sordariomycetidae</taxon>
        <taxon>Cephalothecales</taxon>
        <taxon>Cephalothecaceae</taxon>
        <taxon>Phialemonium</taxon>
    </lineage>
</organism>
<proteinExistence type="predicted"/>
<accession>A0ABR3WK86</accession>
<keyword evidence="2" id="KW-1185">Reference proteome</keyword>
<dbReference type="EMBL" id="JAZHXJ010000349">
    <property type="protein sequence ID" value="KAL1864062.1"/>
    <property type="molecule type" value="Genomic_DNA"/>
</dbReference>
<evidence type="ECO:0000313" key="2">
    <source>
        <dbReference type="Proteomes" id="UP001586593"/>
    </source>
</evidence>
<dbReference type="Proteomes" id="UP001586593">
    <property type="component" value="Unassembled WGS sequence"/>
</dbReference>
<name>A0ABR3WK86_9PEZI</name>
<comment type="caution">
    <text evidence="1">The sequence shown here is derived from an EMBL/GenBank/DDBJ whole genome shotgun (WGS) entry which is preliminary data.</text>
</comment>
<evidence type="ECO:0000313" key="1">
    <source>
        <dbReference type="EMBL" id="KAL1864062.1"/>
    </source>
</evidence>
<sequence length="239" mass="27096">MSLVPQQGVLRKLYNDARAAGATNEYTSSAFWQVLLQKVFYEDQYIVVCEFPPNESLRRVDIVVRKFDEDNNTLSSIIFHEVKGRDGNAKMVETQALGAAKLAMERYMLSTVYTVTTIGTRFRVWFVSANEGILQPLTPPDVEVGSRKQYVEVDSTRGGSLREMFDLLKRTHRWRQPLFCPASSSNPEPARPRKWPQWRGRVYQDIPQQTSLMTTTPCTGRQGMISPLVSCSACSHIPG</sequence>
<reference evidence="1 2" key="1">
    <citation type="journal article" date="2024" name="Commun. Biol.">
        <title>Comparative genomic analysis of thermophilic fungi reveals convergent evolutionary adaptations and gene losses.</title>
        <authorList>
            <person name="Steindorff A.S."/>
            <person name="Aguilar-Pontes M.V."/>
            <person name="Robinson A.J."/>
            <person name="Andreopoulos B."/>
            <person name="LaButti K."/>
            <person name="Kuo A."/>
            <person name="Mondo S."/>
            <person name="Riley R."/>
            <person name="Otillar R."/>
            <person name="Haridas S."/>
            <person name="Lipzen A."/>
            <person name="Grimwood J."/>
            <person name="Schmutz J."/>
            <person name="Clum A."/>
            <person name="Reid I.D."/>
            <person name="Moisan M.C."/>
            <person name="Butler G."/>
            <person name="Nguyen T.T.M."/>
            <person name="Dewar K."/>
            <person name="Conant G."/>
            <person name="Drula E."/>
            <person name="Henrissat B."/>
            <person name="Hansel C."/>
            <person name="Singer S."/>
            <person name="Hutchinson M.I."/>
            <person name="de Vries R.P."/>
            <person name="Natvig D.O."/>
            <person name="Powell A.J."/>
            <person name="Tsang A."/>
            <person name="Grigoriev I.V."/>
        </authorList>
    </citation>
    <scope>NUCLEOTIDE SEQUENCE [LARGE SCALE GENOMIC DNA]</scope>
    <source>
        <strain evidence="1 2">ATCC 24622</strain>
    </source>
</reference>
<gene>
    <name evidence="1" type="ORF">VTK73DRAFT_6191</name>
</gene>
<protein>
    <submittedName>
        <fullName evidence="1">Uncharacterized protein</fullName>
    </submittedName>
</protein>